<proteinExistence type="predicted"/>
<reference evidence="1 2" key="3">
    <citation type="journal article" date="2010" name="BMC Genomics">
        <title>Transcriptome sequencing and comparative analysis of cucumber flowers with different sex types.</title>
        <authorList>
            <person name="Guo S."/>
            <person name="Zheng Y."/>
            <person name="Joung J.G."/>
            <person name="Liu S."/>
            <person name="Zhang Z."/>
            <person name="Crasta O.R."/>
            <person name="Sobral B.W."/>
            <person name="Xu Y."/>
            <person name="Huang S."/>
            <person name="Fei Z."/>
        </authorList>
    </citation>
    <scope>NUCLEOTIDE SEQUENCE [LARGE SCALE GENOMIC DNA]</scope>
    <source>
        <strain evidence="2">cv. 9930</strain>
    </source>
</reference>
<keyword evidence="2" id="KW-1185">Reference proteome</keyword>
<organism evidence="1 2">
    <name type="scientific">Cucumis sativus</name>
    <name type="common">Cucumber</name>
    <dbReference type="NCBI Taxonomy" id="3659"/>
    <lineage>
        <taxon>Eukaryota</taxon>
        <taxon>Viridiplantae</taxon>
        <taxon>Streptophyta</taxon>
        <taxon>Embryophyta</taxon>
        <taxon>Tracheophyta</taxon>
        <taxon>Spermatophyta</taxon>
        <taxon>Magnoliopsida</taxon>
        <taxon>eudicotyledons</taxon>
        <taxon>Gunneridae</taxon>
        <taxon>Pentapetalae</taxon>
        <taxon>rosids</taxon>
        <taxon>fabids</taxon>
        <taxon>Cucurbitales</taxon>
        <taxon>Cucurbitaceae</taxon>
        <taxon>Benincaseae</taxon>
        <taxon>Cucumis</taxon>
    </lineage>
</organism>
<reference evidence="1 2" key="1">
    <citation type="journal article" date="2009" name="Nat. Genet.">
        <title>The genome of the cucumber, Cucumis sativus L.</title>
        <authorList>
            <person name="Huang S."/>
            <person name="Li R."/>
            <person name="Zhang Z."/>
            <person name="Li L."/>
            <person name="Gu X."/>
            <person name="Fan W."/>
            <person name="Lucas W.J."/>
            <person name="Wang X."/>
            <person name="Xie B."/>
            <person name="Ni P."/>
            <person name="Ren Y."/>
            <person name="Zhu H."/>
            <person name="Li J."/>
            <person name="Lin K."/>
            <person name="Jin W."/>
            <person name="Fei Z."/>
            <person name="Li G."/>
            <person name="Staub J."/>
            <person name="Kilian A."/>
            <person name="van der Vossen E.A."/>
            <person name="Wu Y."/>
            <person name="Guo J."/>
            <person name="He J."/>
            <person name="Jia Z."/>
            <person name="Ren Y."/>
            <person name="Tian G."/>
            <person name="Lu Y."/>
            <person name="Ruan J."/>
            <person name="Qian W."/>
            <person name="Wang M."/>
            <person name="Huang Q."/>
            <person name="Li B."/>
            <person name="Xuan Z."/>
            <person name="Cao J."/>
            <person name="Asan"/>
            <person name="Wu Z."/>
            <person name="Zhang J."/>
            <person name="Cai Q."/>
            <person name="Bai Y."/>
            <person name="Zhao B."/>
            <person name="Han Y."/>
            <person name="Li Y."/>
            <person name="Li X."/>
            <person name="Wang S."/>
            <person name="Shi Q."/>
            <person name="Liu S."/>
            <person name="Cho W.K."/>
            <person name="Kim J.Y."/>
            <person name="Xu Y."/>
            <person name="Heller-Uszynska K."/>
            <person name="Miao H."/>
            <person name="Cheng Z."/>
            <person name="Zhang S."/>
            <person name="Wu J."/>
            <person name="Yang Y."/>
            <person name="Kang H."/>
            <person name="Li M."/>
            <person name="Liang H."/>
            <person name="Ren X."/>
            <person name="Shi Z."/>
            <person name="Wen M."/>
            <person name="Jian M."/>
            <person name="Yang H."/>
            <person name="Zhang G."/>
            <person name="Yang Z."/>
            <person name="Chen R."/>
            <person name="Liu S."/>
            <person name="Li J."/>
            <person name="Ma L."/>
            <person name="Liu H."/>
            <person name="Zhou Y."/>
            <person name="Zhao J."/>
            <person name="Fang X."/>
            <person name="Li G."/>
            <person name="Fang L."/>
            <person name="Li Y."/>
            <person name="Liu D."/>
            <person name="Zheng H."/>
            <person name="Zhang Y."/>
            <person name="Qin N."/>
            <person name="Li Z."/>
            <person name="Yang G."/>
            <person name="Yang S."/>
            <person name="Bolund L."/>
            <person name="Kristiansen K."/>
            <person name="Zheng H."/>
            <person name="Li S."/>
            <person name="Zhang X."/>
            <person name="Yang H."/>
            <person name="Wang J."/>
            <person name="Sun R."/>
            <person name="Zhang B."/>
            <person name="Jiang S."/>
            <person name="Wang J."/>
            <person name="Du Y."/>
            <person name="Li S."/>
        </authorList>
    </citation>
    <scope>NUCLEOTIDE SEQUENCE [LARGE SCALE GENOMIC DNA]</scope>
    <source>
        <strain evidence="2">cv. 9930</strain>
    </source>
</reference>
<dbReference type="AlphaFoldDB" id="A0A0A0LBE1"/>
<name>A0A0A0LBE1_CUCSA</name>
<evidence type="ECO:0000313" key="1">
    <source>
        <dbReference type="EMBL" id="KGN57967.1"/>
    </source>
</evidence>
<reference evidence="1 2" key="2">
    <citation type="journal article" date="2009" name="PLoS ONE">
        <title>An integrated genetic and cytogenetic map of the cucumber genome.</title>
        <authorList>
            <person name="Ren Y."/>
            <person name="Zhang Z."/>
            <person name="Liu J."/>
            <person name="Staub J.E."/>
            <person name="Han Y."/>
            <person name="Cheng Z."/>
            <person name="Li X."/>
            <person name="Lu J."/>
            <person name="Miao H."/>
            <person name="Kang H."/>
            <person name="Xie B."/>
            <person name="Gu X."/>
            <person name="Wang X."/>
            <person name="Du Y."/>
            <person name="Jin W."/>
            <person name="Huang S."/>
        </authorList>
    </citation>
    <scope>NUCLEOTIDE SEQUENCE [LARGE SCALE GENOMIC DNA]</scope>
    <source>
        <strain evidence="2">cv. 9930</strain>
    </source>
</reference>
<reference evidence="1 2" key="4">
    <citation type="journal article" date="2011" name="BMC Genomics">
        <title>RNA-Seq improves annotation of protein-coding genes in the cucumber genome.</title>
        <authorList>
            <person name="Li Z."/>
            <person name="Zhang Z."/>
            <person name="Yan P."/>
            <person name="Huang S."/>
            <person name="Fei Z."/>
            <person name="Lin K."/>
        </authorList>
    </citation>
    <scope>NUCLEOTIDE SEQUENCE [LARGE SCALE GENOMIC DNA]</scope>
    <source>
        <strain evidence="2">cv. 9930</strain>
    </source>
</reference>
<protein>
    <submittedName>
        <fullName evidence="1">Uncharacterized protein</fullName>
    </submittedName>
</protein>
<accession>A0A0A0LBE1</accession>
<gene>
    <name evidence="1" type="ORF">Csa_3G415120</name>
</gene>
<sequence>MRLAKLNISGSPKTNIWKWSTNACDGENAQRSNGWQNEDTMANEACRQRDMTEMCSTTHDNQMTWAEWVGRTTVKTKPFERRWLVSTMMGGG</sequence>
<dbReference type="EMBL" id="CM002924">
    <property type="protein sequence ID" value="KGN57967.1"/>
    <property type="molecule type" value="Genomic_DNA"/>
</dbReference>
<evidence type="ECO:0000313" key="2">
    <source>
        <dbReference type="Proteomes" id="UP000029981"/>
    </source>
</evidence>
<dbReference type="Gramene" id="KGN57967">
    <property type="protein sequence ID" value="KGN57967"/>
    <property type="gene ID" value="Csa_3G415120"/>
</dbReference>
<dbReference type="Proteomes" id="UP000029981">
    <property type="component" value="Chromosome 3"/>
</dbReference>